<dbReference type="EC" id="4.1.3.27" evidence="5 15"/>
<dbReference type="AlphaFoldDB" id="A0AAE3P198"/>
<evidence type="ECO:0000256" key="10">
    <source>
        <dbReference type="ARBA" id="ARBA00022842"/>
    </source>
</evidence>
<evidence type="ECO:0000256" key="6">
    <source>
        <dbReference type="ARBA" id="ARBA00020653"/>
    </source>
</evidence>
<evidence type="ECO:0000256" key="5">
    <source>
        <dbReference type="ARBA" id="ARBA00012266"/>
    </source>
</evidence>
<comment type="subunit">
    <text evidence="4 15">Heterotetramer consisting of two non-identical subunits: a beta subunit (TrpG) and a large alpha subunit (TrpE).</text>
</comment>
<dbReference type="SUPFAM" id="SSF56322">
    <property type="entry name" value="ADC synthase"/>
    <property type="match status" value="1"/>
</dbReference>
<comment type="pathway">
    <text evidence="2 15">Amino-acid biosynthesis; L-tryptophan biosynthesis; L-tryptophan from chorismate: step 1/5.</text>
</comment>
<evidence type="ECO:0000256" key="14">
    <source>
        <dbReference type="ARBA" id="ARBA00047683"/>
    </source>
</evidence>
<evidence type="ECO:0000256" key="3">
    <source>
        <dbReference type="ARBA" id="ARBA00009562"/>
    </source>
</evidence>
<keyword evidence="9 15" id="KW-0822">Tryptophan biosynthesis</keyword>
<dbReference type="InterPro" id="IPR005801">
    <property type="entry name" value="ADC_synthase"/>
</dbReference>
<evidence type="ECO:0000259" key="17">
    <source>
        <dbReference type="Pfam" id="PF04715"/>
    </source>
</evidence>
<dbReference type="GO" id="GO:0046872">
    <property type="term" value="F:metal ion binding"/>
    <property type="evidence" value="ECO:0007669"/>
    <property type="project" value="UniProtKB-KW"/>
</dbReference>
<evidence type="ECO:0000256" key="9">
    <source>
        <dbReference type="ARBA" id="ARBA00022822"/>
    </source>
</evidence>
<sequence>MNLINIFPSKDEFLKLIKEYNLIPVWIDLPCDLDTPISLFYKVFDDEYGFLFESVEGAEKWARYSFIGINPFLIFKSKGRKIEIIKKVNSQLNKVEKESGNAFLELKNLMKKFKVPYFKNLPRFYGGAVGFVSYESIKFFEKIPSGEDSLGFADLHFMFPEILLVHDRLKHNLKLIYNIWKKDEKEDPEILYDSAYKTLVFLKEKISKEKHLKENIPEKFSSGFSSEISRDEFLFMVKKAKEYIENGDVIQVVLSQRFSLETEIPSFLIYRALRKVNPSPYLFYLKLGDEVLIGSSPEILVRMEEGIVETRPIAGTRKRGETEKEDKELEKELRKDEKELAEHIMLVDLGRNDIGKVCEYGSVEVYELMVVERYSHVMHLVSGVRGRAREGIDMFDTFSATFPAGTVSGAPKIRAMEIITELEKKVRGPYAGAVGYFGFSGNMDFCITIRTFFQKGRKLYIQAGAGIVADSDPEKEYEETINKAKALFKALEIVREFV</sequence>
<evidence type="ECO:0000256" key="7">
    <source>
        <dbReference type="ARBA" id="ARBA00022605"/>
    </source>
</evidence>
<evidence type="ECO:0000256" key="2">
    <source>
        <dbReference type="ARBA" id="ARBA00004873"/>
    </source>
</evidence>
<dbReference type="PRINTS" id="PR00095">
    <property type="entry name" value="ANTSNTHASEI"/>
</dbReference>
<keyword evidence="10 15" id="KW-0460">Magnesium</keyword>
<evidence type="ECO:0000256" key="13">
    <source>
        <dbReference type="ARBA" id="ARBA00025634"/>
    </source>
</evidence>
<evidence type="ECO:0000256" key="11">
    <source>
        <dbReference type="ARBA" id="ARBA00023141"/>
    </source>
</evidence>
<dbReference type="Pfam" id="PF04715">
    <property type="entry name" value="Anth_synt_I_N"/>
    <property type="match status" value="1"/>
</dbReference>
<feature type="domain" description="Chorismate-utilising enzyme C-terminal" evidence="16">
    <location>
        <begin position="230"/>
        <end position="483"/>
    </location>
</feature>
<dbReference type="InterPro" id="IPR006805">
    <property type="entry name" value="Anth_synth_I_N"/>
</dbReference>
<dbReference type="GO" id="GO:0004049">
    <property type="term" value="F:anthranilate synthase activity"/>
    <property type="evidence" value="ECO:0007669"/>
    <property type="project" value="UniProtKB-EC"/>
</dbReference>
<evidence type="ECO:0000313" key="18">
    <source>
        <dbReference type="EMBL" id="MDF2954127.1"/>
    </source>
</evidence>
<dbReference type="InterPro" id="IPR015890">
    <property type="entry name" value="Chorismate_C"/>
</dbReference>
<dbReference type="InterPro" id="IPR019999">
    <property type="entry name" value="Anth_synth_I-like"/>
</dbReference>
<protein>
    <recommendedName>
        <fullName evidence="6 15">Anthranilate synthase component 1</fullName>
        <ecNumber evidence="5 15">4.1.3.27</ecNumber>
    </recommendedName>
</protein>
<evidence type="ECO:0000259" key="16">
    <source>
        <dbReference type="Pfam" id="PF00425"/>
    </source>
</evidence>
<comment type="catalytic activity">
    <reaction evidence="14 15">
        <text>chorismate + L-glutamine = anthranilate + pyruvate + L-glutamate + H(+)</text>
        <dbReference type="Rhea" id="RHEA:21732"/>
        <dbReference type="ChEBI" id="CHEBI:15361"/>
        <dbReference type="ChEBI" id="CHEBI:15378"/>
        <dbReference type="ChEBI" id="CHEBI:16567"/>
        <dbReference type="ChEBI" id="CHEBI:29748"/>
        <dbReference type="ChEBI" id="CHEBI:29985"/>
        <dbReference type="ChEBI" id="CHEBI:58359"/>
        <dbReference type="EC" id="4.1.3.27"/>
    </reaction>
</comment>
<dbReference type="Pfam" id="PF00425">
    <property type="entry name" value="Chorismate_bind"/>
    <property type="match status" value="1"/>
</dbReference>
<comment type="caution">
    <text evidence="18">The sequence shown here is derived from an EMBL/GenBank/DDBJ whole genome shotgun (WGS) entry which is preliminary data.</text>
</comment>
<evidence type="ECO:0000313" key="19">
    <source>
        <dbReference type="Proteomes" id="UP001144110"/>
    </source>
</evidence>
<keyword evidence="8 15" id="KW-0479">Metal-binding</keyword>
<keyword evidence="7 15" id="KW-0028">Amino-acid biosynthesis</keyword>
<dbReference type="Gene3D" id="3.60.120.10">
    <property type="entry name" value="Anthranilate synthase"/>
    <property type="match status" value="1"/>
</dbReference>
<dbReference type="GO" id="GO:0000162">
    <property type="term" value="P:L-tryptophan biosynthetic process"/>
    <property type="evidence" value="ECO:0007669"/>
    <property type="project" value="UniProtKB-KW"/>
</dbReference>
<dbReference type="Proteomes" id="UP001144110">
    <property type="component" value="Unassembled WGS sequence"/>
</dbReference>
<name>A0AAE3P198_9BACT</name>
<evidence type="ECO:0000256" key="4">
    <source>
        <dbReference type="ARBA" id="ARBA00011575"/>
    </source>
</evidence>
<evidence type="ECO:0000256" key="1">
    <source>
        <dbReference type="ARBA" id="ARBA00001946"/>
    </source>
</evidence>
<organism evidence="18 19">
    <name type="scientific">Candidatus Thermodesulfobacterium syntrophicum</name>
    <dbReference type="NCBI Taxonomy" id="3060442"/>
    <lineage>
        <taxon>Bacteria</taxon>
        <taxon>Pseudomonadati</taxon>
        <taxon>Thermodesulfobacteriota</taxon>
        <taxon>Thermodesulfobacteria</taxon>
        <taxon>Thermodesulfobacteriales</taxon>
        <taxon>Thermodesulfobacteriaceae</taxon>
        <taxon>Thermodesulfobacterium</taxon>
    </lineage>
</organism>
<gene>
    <name evidence="15" type="primary">trpE</name>
    <name evidence="18" type="ORF">OD816_001372</name>
</gene>
<accession>A0AAE3P198</accession>
<evidence type="ECO:0000256" key="12">
    <source>
        <dbReference type="ARBA" id="ARBA00023239"/>
    </source>
</evidence>
<dbReference type="PANTHER" id="PTHR11236:SF48">
    <property type="entry name" value="ISOCHORISMATE SYNTHASE MENF"/>
    <property type="match status" value="1"/>
</dbReference>
<keyword evidence="12 15" id="KW-0456">Lyase</keyword>
<evidence type="ECO:0000256" key="8">
    <source>
        <dbReference type="ARBA" id="ARBA00022723"/>
    </source>
</evidence>
<comment type="cofactor">
    <cofactor evidence="1 15">
        <name>Mg(2+)</name>
        <dbReference type="ChEBI" id="CHEBI:18420"/>
    </cofactor>
</comment>
<keyword evidence="11 15" id="KW-0057">Aromatic amino acid biosynthesis</keyword>
<comment type="similarity">
    <text evidence="3 15">Belongs to the anthranilate synthase component I family.</text>
</comment>
<proteinExistence type="inferred from homology"/>
<evidence type="ECO:0000256" key="15">
    <source>
        <dbReference type="RuleBase" id="RU364045"/>
    </source>
</evidence>
<dbReference type="PANTHER" id="PTHR11236">
    <property type="entry name" value="AMINOBENZOATE/ANTHRANILATE SYNTHASE"/>
    <property type="match status" value="1"/>
</dbReference>
<dbReference type="NCBIfam" id="TIGR00564">
    <property type="entry name" value="trpE_most"/>
    <property type="match status" value="1"/>
</dbReference>
<reference evidence="18" key="1">
    <citation type="submission" date="2022-11" db="EMBL/GenBank/DDBJ databases">
        <title>Candidatus Alkanophaga archaea from heated hydrothermal vent sediment oxidize petroleum alkanes.</title>
        <authorList>
            <person name="Zehnle H."/>
            <person name="Laso-Perez R."/>
            <person name="Lipp J."/>
            <person name="Teske A."/>
            <person name="Wegener G."/>
        </authorList>
    </citation>
    <scope>NUCLEOTIDE SEQUENCE</scope>
    <source>
        <strain evidence="18">MCA70</strain>
    </source>
</reference>
<feature type="domain" description="Anthranilate synthase component I N-terminal" evidence="17">
    <location>
        <begin position="32"/>
        <end position="174"/>
    </location>
</feature>
<dbReference type="EMBL" id="JAPHEG010000006">
    <property type="protein sequence ID" value="MDF2954127.1"/>
    <property type="molecule type" value="Genomic_DNA"/>
</dbReference>
<comment type="function">
    <text evidence="13 15">Part of a heterotetrameric complex that catalyzes the two-step biosynthesis of anthranilate, an intermediate in the biosynthesis of L-tryptophan. In the first step, the glutamine-binding beta subunit (TrpG) of anthranilate synthase (AS) provides the glutamine amidotransferase activity which generates ammonia as a substrate that, along with chorismate, is used in the second step, catalyzed by the large alpha subunit of AS (TrpE) to produce anthranilate. In the absence of TrpG, TrpE can synthesize anthranilate directly from chorismate and high concentrations of ammonia.</text>
</comment>
<dbReference type="InterPro" id="IPR005256">
    <property type="entry name" value="Anth_synth_I_PabB"/>
</dbReference>